<organism evidence="1 2">
    <name type="scientific">Lindgomyces ingoldianus</name>
    <dbReference type="NCBI Taxonomy" id="673940"/>
    <lineage>
        <taxon>Eukaryota</taxon>
        <taxon>Fungi</taxon>
        <taxon>Dikarya</taxon>
        <taxon>Ascomycota</taxon>
        <taxon>Pezizomycotina</taxon>
        <taxon>Dothideomycetes</taxon>
        <taxon>Pleosporomycetidae</taxon>
        <taxon>Pleosporales</taxon>
        <taxon>Lindgomycetaceae</taxon>
        <taxon>Lindgomyces</taxon>
    </lineage>
</organism>
<dbReference type="Proteomes" id="UP000799755">
    <property type="component" value="Unassembled WGS sequence"/>
</dbReference>
<sequence length="940" mass="104505">MDANITKALNDKLYDKRKSGALELEALIRDALAAQDHDRIQKIVHQLCHEYAYAVHQPHARNGGLIGLAAASIALGPEVARYLEEIVPPVLACFSDQDARVRYYACESMYNIAKVAKGEILVYFNHVFDALCKLAADSELSVKNGAELLDRLVKDIVAESAASYVSVLHAPPESAEEEGEETRPPSEELPTAFSLERFLPLLQERINVINPFTRTFLVAWISLLDSIPDLELVTYLPRFLGGLFKFLSDPNQDVHTATQVALDKFLSEIKKIARVKRGIAESRKSQGEDGMKHSTSSIPSRQDADSDSDSAAPSQLDVVDEKDDGSADSQSITANDEKSGSGEGDWIPGQDVQVDHAKIMNILVAFLSDASEEEIQLTALRWIDSFFEICPEDIMPFVPRLLSHVLPTMAHDVDTVRQAANRVNTSLMDYIMSLSDDSRRPDNTAATPLNLPNSLSALGKELTVVERRDSNLSNRLLKTVIRDQAPDGRSLDSRGTRTPTPAEDRGPSPRPGPELDYQAAVNALTLQFLNEHEATRVAAIAWLIMLHRMAPGKILSVEDGTFPALLKTLSDPSEAVVTRDLLLLSQISRNSDDSYFTSFMVNLLKLFCTDRRLLETRGNLIIRQLCVTLSAERIYRTMADCLEKDEDVEFTSIMVQNLNNNLITAPELADLRKRLRNLDSKDGQSFFVTLFKSWCHNAVATFSLCLLAQAYEQAYNLLQIFADLEMTVNMLIQIDKLVQLLESPVFTYLRIQLLEPEKYPHLYKCLYGLLMLLPQSSAFAALKNRLNSVSAIGYLHIAPRTYVPPITSFNHLRQKSSETGSSSSQQGSSVSSFERPNRLKAREDGGVKWVELLDKFKATQERARRSQRLASLGEDVRASPIQEKEKLSPPEVPLKNPNIRPNSVASANRQPPTPAQGQGHKSKSSLSNLGRFGVAGRKKK</sequence>
<evidence type="ECO:0000313" key="2">
    <source>
        <dbReference type="Proteomes" id="UP000799755"/>
    </source>
</evidence>
<gene>
    <name evidence="1" type="ORF">BDR25DRAFT_299722</name>
</gene>
<protein>
    <submittedName>
        <fullName evidence="1">ARM repeat-containing protein</fullName>
    </submittedName>
</protein>
<comment type="caution">
    <text evidence="1">The sequence shown here is derived from an EMBL/GenBank/DDBJ whole genome shotgun (WGS) entry which is preliminary data.</text>
</comment>
<reference evidence="1" key="1">
    <citation type="journal article" date="2020" name="Stud. Mycol.">
        <title>101 Dothideomycetes genomes: a test case for predicting lifestyles and emergence of pathogens.</title>
        <authorList>
            <person name="Haridas S."/>
            <person name="Albert R."/>
            <person name="Binder M."/>
            <person name="Bloem J."/>
            <person name="Labutti K."/>
            <person name="Salamov A."/>
            <person name="Andreopoulos B."/>
            <person name="Baker S."/>
            <person name="Barry K."/>
            <person name="Bills G."/>
            <person name="Bluhm B."/>
            <person name="Cannon C."/>
            <person name="Castanera R."/>
            <person name="Culley D."/>
            <person name="Daum C."/>
            <person name="Ezra D."/>
            <person name="Gonzalez J."/>
            <person name="Henrissat B."/>
            <person name="Kuo A."/>
            <person name="Liang C."/>
            <person name="Lipzen A."/>
            <person name="Lutzoni F."/>
            <person name="Magnuson J."/>
            <person name="Mondo S."/>
            <person name="Nolan M."/>
            <person name="Ohm R."/>
            <person name="Pangilinan J."/>
            <person name="Park H.-J."/>
            <person name="Ramirez L."/>
            <person name="Alfaro M."/>
            <person name="Sun H."/>
            <person name="Tritt A."/>
            <person name="Yoshinaga Y."/>
            <person name="Zwiers L.-H."/>
            <person name="Turgeon B."/>
            <person name="Goodwin S."/>
            <person name="Spatafora J."/>
            <person name="Crous P."/>
            <person name="Grigoriev I."/>
        </authorList>
    </citation>
    <scope>NUCLEOTIDE SEQUENCE</scope>
    <source>
        <strain evidence="1">ATCC 200398</strain>
    </source>
</reference>
<proteinExistence type="predicted"/>
<accession>A0ACB6RI37</accession>
<evidence type="ECO:0000313" key="1">
    <source>
        <dbReference type="EMBL" id="KAF2477995.1"/>
    </source>
</evidence>
<keyword evidence="2" id="KW-1185">Reference proteome</keyword>
<dbReference type="EMBL" id="MU003492">
    <property type="protein sequence ID" value="KAF2477995.1"/>
    <property type="molecule type" value="Genomic_DNA"/>
</dbReference>
<name>A0ACB6RI37_9PLEO</name>